<evidence type="ECO:0000259" key="5">
    <source>
        <dbReference type="PROSITE" id="PS50893"/>
    </source>
</evidence>
<dbReference type="RefSeq" id="WP_085886119.1">
    <property type="nucleotide sequence ID" value="NZ_FWFN01000001.1"/>
</dbReference>
<dbReference type="PANTHER" id="PTHR42788">
    <property type="entry name" value="TAURINE IMPORT ATP-BINDING PROTEIN-RELATED"/>
    <property type="match status" value="1"/>
</dbReference>
<protein>
    <submittedName>
        <fullName evidence="6">Aliphatic sulfonates import ATP-binding protein SsuB</fullName>
        <ecNumber evidence="6">3.6.3.-</ecNumber>
    </submittedName>
</protein>
<dbReference type="Pfam" id="PF00005">
    <property type="entry name" value="ABC_tran"/>
    <property type="match status" value="1"/>
</dbReference>
<keyword evidence="4 6" id="KW-0067">ATP-binding</keyword>
<dbReference type="OrthoDB" id="9802264at2"/>
<proteinExistence type="inferred from homology"/>
<keyword evidence="6" id="KW-0378">Hydrolase</keyword>
<dbReference type="InterPro" id="IPR050166">
    <property type="entry name" value="ABC_transporter_ATP-bind"/>
</dbReference>
<accession>A0A1X6Y685</accession>
<evidence type="ECO:0000313" key="6">
    <source>
        <dbReference type="EMBL" id="SLN11901.1"/>
    </source>
</evidence>
<dbReference type="EMBL" id="FWFN01000001">
    <property type="protein sequence ID" value="SLN11901.1"/>
    <property type="molecule type" value="Genomic_DNA"/>
</dbReference>
<gene>
    <name evidence="6" type="primary">ssuB_1</name>
    <name evidence="6" type="ORF">PSM7751_00187</name>
</gene>
<keyword evidence="7" id="KW-1185">Reference proteome</keyword>
<dbReference type="PANTHER" id="PTHR42788:SF13">
    <property type="entry name" value="ALIPHATIC SULFONATES IMPORT ATP-BINDING PROTEIN SSUB"/>
    <property type="match status" value="1"/>
</dbReference>
<keyword evidence="3" id="KW-0547">Nucleotide-binding</keyword>
<dbReference type="SUPFAM" id="SSF52540">
    <property type="entry name" value="P-loop containing nucleoside triphosphate hydrolases"/>
    <property type="match status" value="1"/>
</dbReference>
<evidence type="ECO:0000256" key="2">
    <source>
        <dbReference type="ARBA" id="ARBA00022448"/>
    </source>
</evidence>
<sequence>MLRLEDLTIRAADRLLVEPTSLTLVPGQVTCLIGPSGCGKSSVLKWLAGVLAPGLTAEGRAEVERTPLVPPSPALAYQPQQDTLFPWLTVAENAALGLELSGLSRRAAQARVRPLFDRFGLAGCEDRFPRELSGGMRQRAAFLRTIVLDAPYLLLDEPFSALDAVTRLRLQDWLLARLAERPRGVLLVTHDLYEATQMANRILVMAACPGRIVADISLTTPRPARSEAALAGVRADLRSLLMEETP</sequence>
<dbReference type="InterPro" id="IPR003593">
    <property type="entry name" value="AAA+_ATPase"/>
</dbReference>
<organism evidence="6 7">
    <name type="scientific">Pseudooceanicola marinus</name>
    <dbReference type="NCBI Taxonomy" id="396013"/>
    <lineage>
        <taxon>Bacteria</taxon>
        <taxon>Pseudomonadati</taxon>
        <taxon>Pseudomonadota</taxon>
        <taxon>Alphaproteobacteria</taxon>
        <taxon>Rhodobacterales</taxon>
        <taxon>Paracoccaceae</taxon>
        <taxon>Pseudooceanicola</taxon>
    </lineage>
</organism>
<name>A0A1X6Y685_9RHOB</name>
<dbReference type="InterPro" id="IPR017871">
    <property type="entry name" value="ABC_transporter-like_CS"/>
</dbReference>
<evidence type="ECO:0000256" key="1">
    <source>
        <dbReference type="ARBA" id="ARBA00005417"/>
    </source>
</evidence>
<dbReference type="GO" id="GO:0016887">
    <property type="term" value="F:ATP hydrolysis activity"/>
    <property type="evidence" value="ECO:0007669"/>
    <property type="project" value="InterPro"/>
</dbReference>
<evidence type="ECO:0000256" key="3">
    <source>
        <dbReference type="ARBA" id="ARBA00022741"/>
    </source>
</evidence>
<keyword evidence="2" id="KW-0813">Transport</keyword>
<feature type="domain" description="ABC transporter" evidence="5">
    <location>
        <begin position="2"/>
        <end position="232"/>
    </location>
</feature>
<dbReference type="EC" id="3.6.3.-" evidence="6"/>
<dbReference type="SMART" id="SM00382">
    <property type="entry name" value="AAA"/>
    <property type="match status" value="1"/>
</dbReference>
<evidence type="ECO:0000256" key="4">
    <source>
        <dbReference type="ARBA" id="ARBA00022840"/>
    </source>
</evidence>
<evidence type="ECO:0000313" key="7">
    <source>
        <dbReference type="Proteomes" id="UP000193963"/>
    </source>
</evidence>
<dbReference type="PROSITE" id="PS50893">
    <property type="entry name" value="ABC_TRANSPORTER_2"/>
    <property type="match status" value="1"/>
</dbReference>
<dbReference type="InterPro" id="IPR003439">
    <property type="entry name" value="ABC_transporter-like_ATP-bd"/>
</dbReference>
<dbReference type="InterPro" id="IPR027417">
    <property type="entry name" value="P-loop_NTPase"/>
</dbReference>
<dbReference type="Gene3D" id="3.40.50.300">
    <property type="entry name" value="P-loop containing nucleotide triphosphate hydrolases"/>
    <property type="match status" value="1"/>
</dbReference>
<dbReference type="AlphaFoldDB" id="A0A1X6Y685"/>
<dbReference type="PROSITE" id="PS00211">
    <property type="entry name" value="ABC_TRANSPORTER_1"/>
    <property type="match status" value="1"/>
</dbReference>
<comment type="similarity">
    <text evidence="1">Belongs to the ABC transporter superfamily.</text>
</comment>
<reference evidence="6 7" key="1">
    <citation type="submission" date="2017-03" db="EMBL/GenBank/DDBJ databases">
        <authorList>
            <person name="Afonso C.L."/>
            <person name="Miller P.J."/>
            <person name="Scott M.A."/>
            <person name="Spackman E."/>
            <person name="Goraichik I."/>
            <person name="Dimitrov K.M."/>
            <person name="Suarez D.L."/>
            <person name="Swayne D.E."/>
        </authorList>
    </citation>
    <scope>NUCLEOTIDE SEQUENCE [LARGE SCALE GENOMIC DNA]</scope>
    <source>
        <strain evidence="6 7">CECT 7751</strain>
    </source>
</reference>
<dbReference type="Proteomes" id="UP000193963">
    <property type="component" value="Unassembled WGS sequence"/>
</dbReference>
<dbReference type="GO" id="GO:0005524">
    <property type="term" value="F:ATP binding"/>
    <property type="evidence" value="ECO:0007669"/>
    <property type="project" value="UniProtKB-KW"/>
</dbReference>